<dbReference type="PANTHER" id="PTHR33823">
    <property type="entry name" value="RNA POLYMERASE-BINDING TRANSCRIPTION FACTOR DKSA-RELATED"/>
    <property type="match status" value="1"/>
</dbReference>
<dbReference type="InterPro" id="IPR037187">
    <property type="entry name" value="DnaK_N"/>
</dbReference>
<dbReference type="HOGENOM" id="CLU_043144_2_2_6"/>
<protein>
    <submittedName>
        <fullName evidence="3">C4-type zinc finger protein</fullName>
    </submittedName>
</protein>
<dbReference type="RefSeq" id="WP_014706895.1">
    <property type="nucleotide sequence ID" value="NC_017857.3"/>
</dbReference>
<dbReference type="OrthoDB" id="9803742at2"/>
<evidence type="ECO:0000313" key="4">
    <source>
        <dbReference type="Proteomes" id="UP000009144"/>
    </source>
</evidence>
<dbReference type="PATRIC" id="fig|754476.3.peg.1679"/>
<feature type="domain" description="DnaK suppressor protein DksA N-terminal" evidence="2">
    <location>
        <begin position="19"/>
        <end position="88"/>
    </location>
</feature>
<dbReference type="eggNOG" id="COG1734">
    <property type="taxonomic scope" value="Bacteria"/>
</dbReference>
<dbReference type="InterPro" id="IPR000962">
    <property type="entry name" value="Znf_DskA_TraR"/>
</dbReference>
<evidence type="ECO:0000259" key="2">
    <source>
        <dbReference type="Pfam" id="PF21157"/>
    </source>
</evidence>
<dbReference type="InterPro" id="IPR048489">
    <property type="entry name" value="DksA_N"/>
</dbReference>
<dbReference type="Gene3D" id="1.20.120.910">
    <property type="entry name" value="DksA, coiled-coil domain"/>
    <property type="match status" value="1"/>
</dbReference>
<reference evidence="3 4" key="1">
    <citation type="journal article" date="2012" name="J. Bacteriol.">
        <title>Complete genome sequences of Methylophaga sp. strain JAM1 and Methylophaga sp. strain JAM7.</title>
        <authorList>
            <person name="Villeneuve C."/>
            <person name="Martineau C."/>
            <person name="Mauffrey F."/>
            <person name="Villemur R."/>
        </authorList>
    </citation>
    <scope>NUCLEOTIDE SEQUENCE [LARGE SCALE GENOMIC DNA]</scope>
    <source>
        <strain evidence="3 4">JAM1</strain>
    </source>
</reference>
<accession>I1XJF3</accession>
<dbReference type="KEGG" id="mej:Q7A_1700"/>
<evidence type="ECO:0000313" key="3">
    <source>
        <dbReference type="EMBL" id="AFI84522.1"/>
    </source>
</evidence>
<dbReference type="Proteomes" id="UP000009144">
    <property type="component" value="Chromosome"/>
</dbReference>
<sequence length="136" mass="15610">MDEQDLLAASETEYMNAEQLAFFDRRLQQLRTETLDEISAVKNQMLGNSQVSDVLDRAQQEEESQIALRIADRKRQLIPKIDAARQRIRSGEYGYCLQTGEPIGIARLLIRPTAEYCTDAKTINEQKEGLYEVKSR</sequence>
<dbReference type="PROSITE" id="PS51128">
    <property type="entry name" value="ZF_DKSA_2"/>
    <property type="match status" value="1"/>
</dbReference>
<dbReference type="AlphaFoldDB" id="I1XJF3"/>
<dbReference type="SUPFAM" id="SSF109635">
    <property type="entry name" value="DnaK suppressor protein DksA, alpha-hairpin domain"/>
    <property type="match status" value="1"/>
</dbReference>
<dbReference type="STRING" id="754476.Q7A_1700"/>
<reference evidence="3 4" key="2">
    <citation type="journal article" date="2013" name="Int. J. Syst. Evol. Microbiol.">
        <title>Methylophaga nitratireducenticrescens sp. nov. and Methylophaga frappieri sp. nov., isolated from the biofilm of the methanol-fed denitrification system treating the seawater at the Montreal Biodome.</title>
        <authorList>
            <person name="Villeneuve C."/>
            <person name="Martineau C."/>
            <person name="Mauffrey F."/>
            <person name="Villemur R."/>
        </authorList>
    </citation>
    <scope>NUCLEOTIDE SEQUENCE [LARGE SCALE GENOMIC DNA]</scope>
    <source>
        <strain evidence="3 4">JAM1</strain>
    </source>
</reference>
<name>I1XJF3_METNJ</name>
<dbReference type="Pfam" id="PF21157">
    <property type="entry name" value="DksA_N"/>
    <property type="match status" value="1"/>
</dbReference>
<dbReference type="GO" id="GO:0008270">
    <property type="term" value="F:zinc ion binding"/>
    <property type="evidence" value="ECO:0007669"/>
    <property type="project" value="InterPro"/>
</dbReference>
<dbReference type="SUPFAM" id="SSF57716">
    <property type="entry name" value="Glucocorticoid receptor-like (DNA-binding domain)"/>
    <property type="match status" value="1"/>
</dbReference>
<dbReference type="PANTHER" id="PTHR33823:SF2">
    <property type="entry name" value="RNA POLYMERASE-BINDING TRANSCRIPTION FACTOR DKSA"/>
    <property type="match status" value="1"/>
</dbReference>
<proteinExistence type="predicted"/>
<gene>
    <name evidence="3" type="ordered locus">Q7A_1700</name>
</gene>
<keyword evidence="4" id="KW-1185">Reference proteome</keyword>
<organism evidence="3 4">
    <name type="scientific">Methylophaga nitratireducenticrescens</name>
    <dbReference type="NCBI Taxonomy" id="754476"/>
    <lineage>
        <taxon>Bacteria</taxon>
        <taxon>Pseudomonadati</taxon>
        <taxon>Pseudomonadota</taxon>
        <taxon>Gammaproteobacteria</taxon>
        <taxon>Thiotrichales</taxon>
        <taxon>Piscirickettsiaceae</taxon>
        <taxon>Methylophaga</taxon>
    </lineage>
</organism>
<evidence type="ECO:0000259" key="1">
    <source>
        <dbReference type="Pfam" id="PF01258"/>
    </source>
</evidence>
<feature type="domain" description="Zinc finger DksA/TraR C4-type" evidence="1">
    <location>
        <begin position="91"/>
        <end position="125"/>
    </location>
</feature>
<dbReference type="EMBL" id="CP003390">
    <property type="protein sequence ID" value="AFI84522.1"/>
    <property type="molecule type" value="Genomic_DNA"/>
</dbReference>
<dbReference type="Pfam" id="PF01258">
    <property type="entry name" value="zf-dskA_traR"/>
    <property type="match status" value="1"/>
</dbReference>